<evidence type="ECO:0000256" key="1">
    <source>
        <dbReference type="SAM" id="MobiDB-lite"/>
    </source>
</evidence>
<organism evidence="2 3">
    <name type="scientific">Ambrosiozyma monospora</name>
    <name type="common">Yeast</name>
    <name type="synonym">Endomycopsis monosporus</name>
    <dbReference type="NCBI Taxonomy" id="43982"/>
    <lineage>
        <taxon>Eukaryota</taxon>
        <taxon>Fungi</taxon>
        <taxon>Dikarya</taxon>
        <taxon>Ascomycota</taxon>
        <taxon>Saccharomycotina</taxon>
        <taxon>Pichiomycetes</taxon>
        <taxon>Pichiales</taxon>
        <taxon>Pichiaceae</taxon>
        <taxon>Ambrosiozyma</taxon>
    </lineage>
</organism>
<gene>
    <name evidence="2" type="ORF">Amon01_000939000</name>
</gene>
<evidence type="ECO:0000313" key="3">
    <source>
        <dbReference type="Proteomes" id="UP001165063"/>
    </source>
</evidence>
<feature type="compositionally biased region" description="Polar residues" evidence="1">
    <location>
        <begin position="46"/>
        <end position="58"/>
    </location>
</feature>
<keyword evidence="3" id="KW-1185">Reference proteome</keyword>
<comment type="caution">
    <text evidence="2">The sequence shown here is derived from an EMBL/GenBank/DDBJ whole genome shotgun (WGS) entry which is preliminary data.</text>
</comment>
<proteinExistence type="predicted"/>
<feature type="compositionally biased region" description="Polar residues" evidence="1">
    <location>
        <begin position="67"/>
        <end position="79"/>
    </location>
</feature>
<dbReference type="Proteomes" id="UP001165063">
    <property type="component" value="Unassembled WGS sequence"/>
</dbReference>
<feature type="region of interest" description="Disordered" evidence="1">
    <location>
        <begin position="24"/>
        <end position="129"/>
    </location>
</feature>
<accession>A0A9W6WJC2</accession>
<dbReference type="EMBL" id="BSXU01011027">
    <property type="protein sequence ID" value="GME73748.1"/>
    <property type="molecule type" value="Genomic_DNA"/>
</dbReference>
<feature type="compositionally biased region" description="Polar residues" evidence="1">
    <location>
        <begin position="111"/>
        <end position="129"/>
    </location>
</feature>
<name>A0A9W6WJC2_AMBMO</name>
<reference evidence="2" key="1">
    <citation type="submission" date="2023-04" db="EMBL/GenBank/DDBJ databases">
        <title>Ambrosiozyma monospora NBRC 1965.</title>
        <authorList>
            <person name="Ichikawa N."/>
            <person name="Sato H."/>
            <person name="Tonouchi N."/>
        </authorList>
    </citation>
    <scope>NUCLEOTIDE SEQUENCE</scope>
    <source>
        <strain evidence="2">NBRC 1965</strain>
    </source>
</reference>
<sequence>MEPISTPAIDTNLVYDASEDIIDTADNSNISNNVNDEDDESVGFQPRSQSPAVQSADQQDPAEVVGEQQQATSNINSSEVAPIVIYDDGDVANMDTSGEPATMKQRHQKETGNYQPASNLARSQSMSKR</sequence>
<protein>
    <submittedName>
        <fullName evidence="2">Unnamed protein product</fullName>
    </submittedName>
</protein>
<dbReference type="AlphaFoldDB" id="A0A9W6WJC2"/>
<evidence type="ECO:0000313" key="2">
    <source>
        <dbReference type="EMBL" id="GME73748.1"/>
    </source>
</evidence>
<feature type="compositionally biased region" description="Polar residues" evidence="1">
    <location>
        <begin position="25"/>
        <end position="34"/>
    </location>
</feature>